<dbReference type="Proteomes" id="UP000757435">
    <property type="component" value="Unassembled WGS sequence"/>
</dbReference>
<proteinExistence type="predicted"/>
<keyword evidence="3" id="KW-0378">Hydrolase</keyword>
<dbReference type="Gene3D" id="3.90.1570.10">
    <property type="entry name" value="tt1808, chain A"/>
    <property type="match status" value="1"/>
</dbReference>
<evidence type="ECO:0000256" key="1">
    <source>
        <dbReference type="SAM" id="MobiDB-lite"/>
    </source>
</evidence>
<name>A0A951QC49_9CYAN</name>
<accession>A0A951QC49</accession>
<reference evidence="3" key="1">
    <citation type="submission" date="2021-05" db="EMBL/GenBank/DDBJ databases">
        <authorList>
            <person name="Pietrasiak N."/>
            <person name="Ward R."/>
            <person name="Stajich J.E."/>
            <person name="Kurbessoian T."/>
        </authorList>
    </citation>
    <scope>NUCLEOTIDE SEQUENCE</scope>
    <source>
        <strain evidence="3">UHER 2000/2452</strain>
    </source>
</reference>
<dbReference type="InterPro" id="IPR012296">
    <property type="entry name" value="Nuclease_put_TT1808"/>
</dbReference>
<sequence length="269" mass="30350">MTPELLAEELVIPDISHIVTEDDTPVDNFQSEKQQRLLVEPLYSSQAVPPPFIAAANVGLFYGLKLDPIVPDVFLSLEVQMPEDWSQKQNRSYFVWEFGKMPDVAIEIVSNREGKELGKKQQIYAQIGIPYYVVFDPLKQLQKSDEMNGESLKVWALNARRYMELPAPFWLEEAGVGLTLWEGEFEEQIGTWLRWCDRTGKVVPTGKERAVASEAKAQEAEVKAQEAEAKAQEAEAKAQEAEAKAQEAEAKAQRLAERLRAMGIDPNQD</sequence>
<feature type="domain" description="Putative restriction endonuclease" evidence="2">
    <location>
        <begin position="25"/>
        <end position="140"/>
    </location>
</feature>
<dbReference type="InterPro" id="IPR011335">
    <property type="entry name" value="Restrct_endonuc-II-like"/>
</dbReference>
<feature type="region of interest" description="Disordered" evidence="1">
    <location>
        <begin position="222"/>
        <end position="252"/>
    </location>
</feature>
<dbReference type="CDD" id="cd06260">
    <property type="entry name" value="DUF820-like"/>
    <property type="match status" value="1"/>
</dbReference>
<dbReference type="SUPFAM" id="SSF52980">
    <property type="entry name" value="Restriction endonuclease-like"/>
    <property type="match status" value="1"/>
</dbReference>
<protein>
    <submittedName>
        <fullName evidence="3">Uma2 family endonuclease</fullName>
    </submittedName>
</protein>
<dbReference type="GO" id="GO:0004519">
    <property type="term" value="F:endonuclease activity"/>
    <property type="evidence" value="ECO:0007669"/>
    <property type="project" value="UniProtKB-KW"/>
</dbReference>
<dbReference type="AlphaFoldDB" id="A0A951QC49"/>
<dbReference type="InterPro" id="IPR008538">
    <property type="entry name" value="Uma2"/>
</dbReference>
<evidence type="ECO:0000259" key="2">
    <source>
        <dbReference type="Pfam" id="PF05685"/>
    </source>
</evidence>
<organism evidence="3 4">
    <name type="scientific">Drouetiella hepatica Uher 2000/2452</name>
    <dbReference type="NCBI Taxonomy" id="904376"/>
    <lineage>
        <taxon>Bacteria</taxon>
        <taxon>Bacillati</taxon>
        <taxon>Cyanobacteriota</taxon>
        <taxon>Cyanophyceae</taxon>
        <taxon>Oculatellales</taxon>
        <taxon>Oculatellaceae</taxon>
        <taxon>Drouetiella</taxon>
    </lineage>
</organism>
<evidence type="ECO:0000313" key="3">
    <source>
        <dbReference type="EMBL" id="MBW4659849.1"/>
    </source>
</evidence>
<dbReference type="EMBL" id="JAHHHD010000015">
    <property type="protein sequence ID" value="MBW4659849.1"/>
    <property type="molecule type" value="Genomic_DNA"/>
</dbReference>
<evidence type="ECO:0000313" key="4">
    <source>
        <dbReference type="Proteomes" id="UP000757435"/>
    </source>
</evidence>
<keyword evidence="3" id="KW-0540">Nuclease</keyword>
<dbReference type="PANTHER" id="PTHR33352:SF3">
    <property type="entry name" value="SLR1612 PROTEIN"/>
    <property type="match status" value="1"/>
</dbReference>
<dbReference type="Pfam" id="PF05685">
    <property type="entry name" value="Uma2"/>
    <property type="match status" value="1"/>
</dbReference>
<reference evidence="3" key="2">
    <citation type="journal article" date="2022" name="Microbiol. Resour. Announc.">
        <title>Metagenome Sequencing to Explore Phylogenomics of Terrestrial Cyanobacteria.</title>
        <authorList>
            <person name="Ward R.D."/>
            <person name="Stajich J.E."/>
            <person name="Johansen J.R."/>
            <person name="Huntemann M."/>
            <person name="Clum A."/>
            <person name="Foster B."/>
            <person name="Foster B."/>
            <person name="Roux S."/>
            <person name="Palaniappan K."/>
            <person name="Varghese N."/>
            <person name="Mukherjee S."/>
            <person name="Reddy T.B.K."/>
            <person name="Daum C."/>
            <person name="Copeland A."/>
            <person name="Chen I.A."/>
            <person name="Ivanova N.N."/>
            <person name="Kyrpides N.C."/>
            <person name="Shapiro N."/>
            <person name="Eloe-Fadrosh E.A."/>
            <person name="Pietrasiak N."/>
        </authorList>
    </citation>
    <scope>NUCLEOTIDE SEQUENCE</scope>
    <source>
        <strain evidence="3">UHER 2000/2452</strain>
    </source>
</reference>
<comment type="caution">
    <text evidence="3">The sequence shown here is derived from an EMBL/GenBank/DDBJ whole genome shotgun (WGS) entry which is preliminary data.</text>
</comment>
<gene>
    <name evidence="3" type="ORF">KME15_14330</name>
</gene>
<dbReference type="PANTHER" id="PTHR33352">
    <property type="entry name" value="SLR1095 PROTEIN"/>
    <property type="match status" value="1"/>
</dbReference>
<keyword evidence="3" id="KW-0255">Endonuclease</keyword>